<organism evidence="3 4">
    <name type="scientific">Aspergillus mulundensis</name>
    <dbReference type="NCBI Taxonomy" id="1810919"/>
    <lineage>
        <taxon>Eukaryota</taxon>
        <taxon>Fungi</taxon>
        <taxon>Dikarya</taxon>
        <taxon>Ascomycota</taxon>
        <taxon>Pezizomycotina</taxon>
        <taxon>Eurotiomycetes</taxon>
        <taxon>Eurotiomycetidae</taxon>
        <taxon>Eurotiales</taxon>
        <taxon>Aspergillaceae</taxon>
        <taxon>Aspergillus</taxon>
        <taxon>Aspergillus subgen. Nidulantes</taxon>
    </lineage>
</organism>
<dbReference type="PANTHER" id="PTHR39614">
    <property type="entry name" value="INTEGRAL MEMBRANE PROTEIN"/>
    <property type="match status" value="1"/>
</dbReference>
<evidence type="ECO:0000256" key="1">
    <source>
        <dbReference type="SAM" id="Phobius"/>
    </source>
</evidence>
<dbReference type="PANTHER" id="PTHR39614:SF3">
    <property type="entry name" value="INTEGRAL MEMBRANE PROTEIN"/>
    <property type="match status" value="1"/>
</dbReference>
<name>A0A3D8S402_9EURO</name>
<comment type="caution">
    <text evidence="3">The sequence shown here is derived from an EMBL/GenBank/DDBJ whole genome shotgun (WGS) entry which is preliminary data.</text>
</comment>
<protein>
    <recommendedName>
        <fullName evidence="2">Rhodopsin domain-containing protein</fullName>
    </recommendedName>
</protein>
<evidence type="ECO:0000313" key="3">
    <source>
        <dbReference type="EMBL" id="RDW81019.1"/>
    </source>
</evidence>
<keyword evidence="1" id="KW-0472">Membrane</keyword>
<dbReference type="STRING" id="1810919.A0A3D8S402"/>
<feature type="transmembrane region" description="Helical" evidence="1">
    <location>
        <begin position="97"/>
        <end position="126"/>
    </location>
</feature>
<proteinExistence type="predicted"/>
<feature type="transmembrane region" description="Helical" evidence="1">
    <location>
        <begin position="138"/>
        <end position="158"/>
    </location>
</feature>
<feature type="transmembrane region" description="Helical" evidence="1">
    <location>
        <begin position="59"/>
        <end position="77"/>
    </location>
</feature>
<feature type="transmembrane region" description="Helical" evidence="1">
    <location>
        <begin position="254"/>
        <end position="272"/>
    </location>
</feature>
<evidence type="ECO:0000313" key="4">
    <source>
        <dbReference type="Proteomes" id="UP000256690"/>
    </source>
</evidence>
<keyword evidence="1" id="KW-1133">Transmembrane helix</keyword>
<dbReference type="EMBL" id="PVWQ01000005">
    <property type="protein sequence ID" value="RDW81019.1"/>
    <property type="molecule type" value="Genomic_DNA"/>
</dbReference>
<dbReference type="Pfam" id="PF20684">
    <property type="entry name" value="Fung_rhodopsin"/>
    <property type="match status" value="1"/>
</dbReference>
<evidence type="ECO:0000259" key="2">
    <source>
        <dbReference type="Pfam" id="PF20684"/>
    </source>
</evidence>
<sequence>MAGPVVPPGYSPPFQVVDDLHHGAWIIIVAALGLVLSLVSFSIRLYVRLALHPPFGKDDYVLLGATIVAIIQVSLIFEAAAKGLGTSMTLIDIKDLRIIQVLIITSDILYLLTLYTTKCCVVGIYLRLTPQKLHNRASWAALLLCTLWIIPAILILTVDCGLKSPLKGSSGQCENLVPRWKFVVALDIVTELVLFGLAVLLLAGLFMPLKQKFTIGFAFVFRLPIITFAVMHIYHLNKDIGSHDPTRDAIPSLIWGQVELHYALVACGVFCLRPFMAAVSTNYGTAGDSTLESTRYAYGQTQKSSGYRSKSASAMGSGGGTQVVIGNEAVAFGAAREEMDRMSMDGGHGGAGSHGPDDDVIELVDWDHARPGSDGTHGSARMMIRKDVQISVEYDGGAPDRVLHHESEYWDRYLEAQRPRTGMER</sequence>
<dbReference type="InterPro" id="IPR049326">
    <property type="entry name" value="Rhodopsin_dom_fungi"/>
</dbReference>
<feature type="domain" description="Rhodopsin" evidence="2">
    <location>
        <begin position="43"/>
        <end position="276"/>
    </location>
</feature>
<dbReference type="AlphaFoldDB" id="A0A3D8S402"/>
<keyword evidence="1" id="KW-0812">Transmembrane</keyword>
<feature type="transmembrane region" description="Helical" evidence="1">
    <location>
        <begin position="213"/>
        <end position="234"/>
    </location>
</feature>
<keyword evidence="4" id="KW-1185">Reference proteome</keyword>
<accession>A0A3D8S402</accession>
<dbReference type="GeneID" id="38114946"/>
<feature type="transmembrane region" description="Helical" evidence="1">
    <location>
        <begin position="24"/>
        <end position="47"/>
    </location>
</feature>
<dbReference type="RefSeq" id="XP_026604072.1">
    <property type="nucleotide sequence ID" value="XM_026746592.1"/>
</dbReference>
<dbReference type="OrthoDB" id="3918601at2759"/>
<dbReference type="Proteomes" id="UP000256690">
    <property type="component" value="Unassembled WGS sequence"/>
</dbReference>
<gene>
    <name evidence="3" type="ORF">DSM5745_04576</name>
</gene>
<reference evidence="3 4" key="1">
    <citation type="journal article" date="2018" name="IMA Fungus">
        <title>IMA Genome-F 9: Draft genome sequence of Annulohypoxylon stygium, Aspergillus mulundensis, Berkeleyomyces basicola (syn. Thielaviopsis basicola), Ceratocystis smalleyi, two Cercospora beticola strains, Coleophoma cylindrospora, Fusarium fracticaudum, Phialophora cf. hyalina, and Morchella septimelata.</title>
        <authorList>
            <person name="Wingfield B.D."/>
            <person name="Bills G.F."/>
            <person name="Dong Y."/>
            <person name="Huang W."/>
            <person name="Nel W.J."/>
            <person name="Swalarsk-Parry B.S."/>
            <person name="Vaghefi N."/>
            <person name="Wilken P.M."/>
            <person name="An Z."/>
            <person name="de Beer Z.W."/>
            <person name="De Vos L."/>
            <person name="Chen L."/>
            <person name="Duong T.A."/>
            <person name="Gao Y."/>
            <person name="Hammerbacher A."/>
            <person name="Kikkert J.R."/>
            <person name="Li Y."/>
            <person name="Li H."/>
            <person name="Li K."/>
            <person name="Li Q."/>
            <person name="Liu X."/>
            <person name="Ma X."/>
            <person name="Naidoo K."/>
            <person name="Pethybridge S.J."/>
            <person name="Sun J."/>
            <person name="Steenkamp E.T."/>
            <person name="van der Nest M.A."/>
            <person name="van Wyk S."/>
            <person name="Wingfield M.J."/>
            <person name="Xiong C."/>
            <person name="Yue Q."/>
            <person name="Zhang X."/>
        </authorList>
    </citation>
    <scope>NUCLEOTIDE SEQUENCE [LARGE SCALE GENOMIC DNA]</scope>
    <source>
        <strain evidence="3 4">DSM 5745</strain>
    </source>
</reference>
<feature type="transmembrane region" description="Helical" evidence="1">
    <location>
        <begin position="182"/>
        <end position="206"/>
    </location>
</feature>